<reference evidence="2" key="1">
    <citation type="submission" date="2012-10" db="EMBL/GenBank/DDBJ databases">
        <authorList>
            <person name="Harkins D.M."/>
            <person name="Durkin A.S."/>
            <person name="Brinkac L.M."/>
            <person name="Haft D.H."/>
            <person name="Selengut J.D."/>
            <person name="Sanka R."/>
            <person name="DePew J."/>
            <person name="Purushe J."/>
            <person name="Matthias M.A."/>
            <person name="Vinetz J.M."/>
            <person name="Sutton G.G."/>
            <person name="Nierman W.C."/>
            <person name="Fouts D.E."/>
        </authorList>
    </citation>
    <scope>NUCLEOTIDE SEQUENCE [LARGE SCALE GENOMIC DNA]</scope>
    <source>
        <strain evidence="2">MOR084</strain>
    </source>
</reference>
<comment type="caution">
    <text evidence="2">The sequence shown here is derived from an EMBL/GenBank/DDBJ whole genome shotgun (WGS) entry which is preliminary data.</text>
</comment>
<dbReference type="InterPro" id="IPR003646">
    <property type="entry name" value="SH3-like_bac-type"/>
</dbReference>
<dbReference type="AlphaFoldDB" id="A0A0E2BCX4"/>
<evidence type="ECO:0000259" key="1">
    <source>
        <dbReference type="PROSITE" id="PS51781"/>
    </source>
</evidence>
<dbReference type="Gene3D" id="2.30.30.40">
    <property type="entry name" value="SH3 Domains"/>
    <property type="match status" value="1"/>
</dbReference>
<protein>
    <recommendedName>
        <fullName evidence="1">SH3b domain-containing protein</fullName>
    </recommendedName>
</protein>
<accession>A0A0E2BCX4</accession>
<evidence type="ECO:0000313" key="2">
    <source>
        <dbReference type="EMBL" id="EKO33129.1"/>
    </source>
</evidence>
<keyword evidence="3" id="KW-1185">Reference proteome</keyword>
<proteinExistence type="predicted"/>
<gene>
    <name evidence="2" type="ORF">LEP1GSC179_0170</name>
</gene>
<organism evidence="2 3">
    <name type="scientific">Leptospira santarosai str. MOR084</name>
    <dbReference type="NCBI Taxonomy" id="1049984"/>
    <lineage>
        <taxon>Bacteria</taxon>
        <taxon>Pseudomonadati</taxon>
        <taxon>Spirochaetota</taxon>
        <taxon>Spirochaetia</taxon>
        <taxon>Leptospirales</taxon>
        <taxon>Leptospiraceae</taxon>
        <taxon>Leptospira</taxon>
    </lineage>
</organism>
<dbReference type="EMBL" id="AHON02000058">
    <property type="protein sequence ID" value="EKO33129.1"/>
    <property type="molecule type" value="Genomic_DNA"/>
</dbReference>
<dbReference type="Pfam" id="PF08239">
    <property type="entry name" value="SH3_3"/>
    <property type="match status" value="1"/>
</dbReference>
<dbReference type="RefSeq" id="WP_004484963.1">
    <property type="nucleotide sequence ID" value="NZ_AHON02000058.1"/>
</dbReference>
<feature type="domain" description="SH3b" evidence="1">
    <location>
        <begin position="22"/>
        <end position="95"/>
    </location>
</feature>
<dbReference type="Proteomes" id="UP000006329">
    <property type="component" value="Unassembled WGS sequence"/>
</dbReference>
<sequence length="278" mass="32477">MKIIRIVCILFLLNCLAKPESELHGIVRGNVVNIRSNGAFSSEKKGVIKYGENLKILEQSKNKEAVEGFTNYWYRFENSSKSQGWIYGSFVTLYENRIPTEEMFIDMFRRKMGNPFPLIRISNNQYTRFESNYNDYGIDISVEKGILTLHELEKHDFSEQKTISVYIMRDDQLFMIYRGWYPGFHYIEANCFINIDAYGLKTYNMEKVIDINIVAYPGSAFEQTDALTYSKNDKKHIYEYDLDTGLIFYKDKSINLILKKYRLLNCKVSELAATSNGI</sequence>
<dbReference type="PROSITE" id="PS51781">
    <property type="entry name" value="SH3B"/>
    <property type="match status" value="1"/>
</dbReference>
<name>A0A0E2BCX4_9LEPT</name>
<evidence type="ECO:0000313" key="3">
    <source>
        <dbReference type="Proteomes" id="UP000006329"/>
    </source>
</evidence>